<evidence type="ECO:0000313" key="1">
    <source>
        <dbReference type="EMBL" id="QDH20335.1"/>
    </source>
</evidence>
<dbReference type="RefSeq" id="WP_141446757.1">
    <property type="nucleotide sequence ID" value="NZ_CBCSAZ010000006.1"/>
</dbReference>
<organism evidence="1 2">
    <name type="scientific">Saccharibacillus brassicae</name>
    <dbReference type="NCBI Taxonomy" id="2583377"/>
    <lineage>
        <taxon>Bacteria</taxon>
        <taxon>Bacillati</taxon>
        <taxon>Bacillota</taxon>
        <taxon>Bacilli</taxon>
        <taxon>Bacillales</taxon>
        <taxon>Paenibacillaceae</taxon>
        <taxon>Saccharibacillus</taxon>
    </lineage>
</organism>
<proteinExistence type="predicted"/>
<protein>
    <submittedName>
        <fullName evidence="1">Uncharacterized protein</fullName>
    </submittedName>
</protein>
<keyword evidence="2" id="KW-1185">Reference proteome</keyword>
<dbReference type="KEGG" id="saca:FFV09_05345"/>
<dbReference type="Proteomes" id="UP000316968">
    <property type="component" value="Chromosome"/>
</dbReference>
<dbReference type="EMBL" id="CP041217">
    <property type="protein sequence ID" value="QDH20335.1"/>
    <property type="molecule type" value="Genomic_DNA"/>
</dbReference>
<accession>A0A4Y6UWE9</accession>
<name>A0A4Y6UWE9_SACBS</name>
<sequence length="252" mass="27600">MINHMTTLGFDMQGEEDFLKLADYAYKNGTPIQTPQGAYVRLQAGGGAELWLQLDREQVAIGMHPHFTGAGLMQVGIEGELRREEANELDGTFYAWAGAEAGRPGEGLYAFLFDLPDRDVYGALTTPMIRSVQLSAFAHELTVFSNEADYYSYQLERSAGGLVLQTETFTSTGLDDQGGEPGSTAAFTGRVLRAGWIKNEMSGTYFHWALVRTLGGDIDVVADERLVGGREIHEGDILSGSFWLSGRLVEQT</sequence>
<dbReference type="AlphaFoldDB" id="A0A4Y6UWE9"/>
<evidence type="ECO:0000313" key="2">
    <source>
        <dbReference type="Proteomes" id="UP000316968"/>
    </source>
</evidence>
<gene>
    <name evidence="1" type="ORF">FFV09_05345</name>
</gene>
<reference evidence="1 2" key="1">
    <citation type="submission" date="2019-06" db="EMBL/GenBank/DDBJ databases">
        <title>Saccharibacillus brassicae sp. nov., an endophytic bacterium isolated from Chinese cabbage seeds (Brassica pekinensis).</title>
        <authorList>
            <person name="Jiang L."/>
            <person name="Lee J."/>
            <person name="Kim S.W."/>
        </authorList>
    </citation>
    <scope>NUCLEOTIDE SEQUENCE [LARGE SCALE GENOMIC DNA]</scope>
    <source>
        <strain evidence="2">KCTC 43072 / ATSA2</strain>
    </source>
</reference>
<dbReference type="OrthoDB" id="666874at2"/>